<evidence type="ECO:0000313" key="3">
    <source>
        <dbReference type="Proteomes" id="UP000315750"/>
    </source>
</evidence>
<sequence length="471" mass="53353" precursor="true">MRDKPWLLLVVIYLLPCQSWAVEPVSRDQAVTAMKQAATYYREQVASHGGYVYYYSPDLLQRWGEGPATADQIWVQPPGTPTVGMAYLRAYRATGDRFYLEAATDTAKALVYGQLRSGGWTNCIDFDPHGKRLAEYRNGHGAGKNYSSLDDGQTQSAILFLMHVDEALQFKNEAIHESVQVALTSLLEAQFPCGAFPQVWQAPVSEQPVKRANYPDYDWRTEGRIKEYWNYYTLNDNVCGYVAEVLIAAHRIYGDAKYLEALKQLGDFLILAQMPASQQGWAQQYNYQMQPIWARAFEPPGVSGDESQETISTLMVIAEATGETKYLQPLPPALAYLERSLLPNGQLARYYELQTNRPLYMTRRGKSYQLTYDDTKLPSHYGWKTESRLPELKAEFQRVLNGTARRVSAVDAEKAGSVVEQLDEKGRWLTTFDGEPLVGQPKFASGEKYLSSQVFSQNLELLSRYVEQLAN</sequence>
<keyword evidence="3" id="KW-1185">Reference proteome</keyword>
<evidence type="ECO:0000256" key="1">
    <source>
        <dbReference type="SAM" id="SignalP"/>
    </source>
</evidence>
<dbReference type="EMBL" id="CP036278">
    <property type="protein sequence ID" value="QDU56303.1"/>
    <property type="molecule type" value="Genomic_DNA"/>
</dbReference>
<name>A0A518ANK2_9BACT</name>
<dbReference type="AlphaFoldDB" id="A0A518ANK2"/>
<organism evidence="2 3">
    <name type="scientific">Aeoliella mucimassa</name>
    <dbReference type="NCBI Taxonomy" id="2527972"/>
    <lineage>
        <taxon>Bacteria</taxon>
        <taxon>Pseudomonadati</taxon>
        <taxon>Planctomycetota</taxon>
        <taxon>Planctomycetia</taxon>
        <taxon>Pirellulales</taxon>
        <taxon>Lacipirellulaceae</taxon>
        <taxon>Aeoliella</taxon>
    </lineage>
</organism>
<dbReference type="Pfam" id="PF09492">
    <property type="entry name" value="Pec_lyase"/>
    <property type="match status" value="1"/>
</dbReference>
<gene>
    <name evidence="2" type="ORF">Pan181_25120</name>
</gene>
<keyword evidence="2" id="KW-0456">Lyase</keyword>
<protein>
    <submittedName>
        <fullName evidence="2">Pectic acid lyase</fullName>
    </submittedName>
</protein>
<keyword evidence="1" id="KW-0732">Signal</keyword>
<dbReference type="Proteomes" id="UP000315750">
    <property type="component" value="Chromosome"/>
</dbReference>
<proteinExistence type="predicted"/>
<feature type="signal peptide" evidence="1">
    <location>
        <begin position="1"/>
        <end position="21"/>
    </location>
</feature>
<dbReference type="RefSeq" id="WP_145247067.1">
    <property type="nucleotide sequence ID" value="NZ_CP036278.1"/>
</dbReference>
<dbReference type="Gene3D" id="1.50.10.20">
    <property type="match status" value="1"/>
</dbReference>
<evidence type="ECO:0000313" key="2">
    <source>
        <dbReference type="EMBL" id="QDU56303.1"/>
    </source>
</evidence>
<dbReference type="SUPFAM" id="SSF81853">
    <property type="entry name" value="Family 10 polysaccharide lyase"/>
    <property type="match status" value="1"/>
</dbReference>
<accession>A0A518ANK2</accession>
<dbReference type="OrthoDB" id="9804686at2"/>
<dbReference type="KEGG" id="amuc:Pan181_25120"/>
<dbReference type="InterPro" id="IPR012669">
    <property type="entry name" value="Pectate_lyase"/>
</dbReference>
<reference evidence="2 3" key="1">
    <citation type="submission" date="2019-02" db="EMBL/GenBank/DDBJ databases">
        <title>Deep-cultivation of Planctomycetes and their phenomic and genomic characterization uncovers novel biology.</title>
        <authorList>
            <person name="Wiegand S."/>
            <person name="Jogler M."/>
            <person name="Boedeker C."/>
            <person name="Pinto D."/>
            <person name="Vollmers J."/>
            <person name="Rivas-Marin E."/>
            <person name="Kohn T."/>
            <person name="Peeters S.H."/>
            <person name="Heuer A."/>
            <person name="Rast P."/>
            <person name="Oberbeckmann S."/>
            <person name="Bunk B."/>
            <person name="Jeske O."/>
            <person name="Meyerdierks A."/>
            <person name="Storesund J.E."/>
            <person name="Kallscheuer N."/>
            <person name="Luecker S."/>
            <person name="Lage O.M."/>
            <person name="Pohl T."/>
            <person name="Merkel B.J."/>
            <person name="Hornburger P."/>
            <person name="Mueller R.-W."/>
            <person name="Bruemmer F."/>
            <person name="Labrenz M."/>
            <person name="Spormann A.M."/>
            <person name="Op den Camp H."/>
            <person name="Overmann J."/>
            <person name="Amann R."/>
            <person name="Jetten M.S.M."/>
            <person name="Mascher T."/>
            <person name="Medema M.H."/>
            <person name="Devos D.P."/>
            <person name="Kaster A.-K."/>
            <person name="Ovreas L."/>
            <person name="Rohde M."/>
            <person name="Galperin M.Y."/>
            <person name="Jogler C."/>
        </authorList>
    </citation>
    <scope>NUCLEOTIDE SEQUENCE [LARGE SCALE GENOMIC DNA]</scope>
    <source>
        <strain evidence="2 3">Pan181</strain>
    </source>
</reference>
<feature type="chain" id="PRO_5021824588" evidence="1">
    <location>
        <begin position="22"/>
        <end position="471"/>
    </location>
</feature>
<dbReference type="GO" id="GO:0016829">
    <property type="term" value="F:lyase activity"/>
    <property type="evidence" value="ECO:0007669"/>
    <property type="project" value="UniProtKB-KW"/>
</dbReference>